<reference evidence="2" key="1">
    <citation type="submission" date="2020-10" db="EMBL/GenBank/DDBJ databases">
        <authorList>
            <person name="Han B."/>
            <person name="Lu T."/>
            <person name="Zhao Q."/>
            <person name="Huang X."/>
            <person name="Zhao Y."/>
        </authorList>
    </citation>
    <scope>NUCLEOTIDE SEQUENCE</scope>
</reference>
<dbReference type="Proteomes" id="UP000604825">
    <property type="component" value="Unassembled WGS sequence"/>
</dbReference>
<dbReference type="SUPFAM" id="SSF81383">
    <property type="entry name" value="F-box domain"/>
    <property type="match status" value="1"/>
</dbReference>
<dbReference type="EMBL" id="CAJGYO010000011">
    <property type="protein sequence ID" value="CAD6259464.1"/>
    <property type="molecule type" value="Genomic_DNA"/>
</dbReference>
<dbReference type="SMART" id="SM00256">
    <property type="entry name" value="FBOX"/>
    <property type="match status" value="1"/>
</dbReference>
<dbReference type="AlphaFoldDB" id="A0A811QU15"/>
<dbReference type="CDD" id="cd22157">
    <property type="entry name" value="F-box_AtFBW1-like"/>
    <property type="match status" value="1"/>
</dbReference>
<dbReference type="Gene3D" id="1.20.1280.50">
    <property type="match status" value="1"/>
</dbReference>
<proteinExistence type="predicted"/>
<accession>A0A811QU15</accession>
<dbReference type="InterPro" id="IPR036047">
    <property type="entry name" value="F-box-like_dom_sf"/>
</dbReference>
<name>A0A811QU15_9POAL</name>
<sequence length="395" mass="45685">MDPEEEELSNSTAKITDDLVVEILSRLPFKSFCRFKCVCKSWLAFSSDPHYSQKLPKVPTGFFYQYRDNSAVQFVSLSKNDEGIDGTLSFLPHCEQLKFIDCCNGLVLCEYRSSHTSPDIFRFIVCNPATREWRILPDTQRKSDNFCYKTMLCFDPSRSLHFCVFHFHEERGPTNPKLAGTRKVEMFSSRNSMWLVYSDLWDPEYFGVTVYCRPHLFLDGFLCAHSDRDVLVLEELKAENIDVLPSNWTTELPLHRDDCSVYDCTCTCTRGCLGQSSGFLHYAMSEEDGCTVLIWSYATGNPNGWTVEHSLSMRDAFGRDDFVHYEHGLTWTCDYEIVAFDLERDVLFLIDEKTNKLLSYGISTGKLNEIKDSSHWYVYYVACYSKIPDLTLRKT</sequence>
<protein>
    <recommendedName>
        <fullName evidence="1">F-box domain-containing protein</fullName>
    </recommendedName>
</protein>
<organism evidence="2 3">
    <name type="scientific">Miscanthus lutarioriparius</name>
    <dbReference type="NCBI Taxonomy" id="422564"/>
    <lineage>
        <taxon>Eukaryota</taxon>
        <taxon>Viridiplantae</taxon>
        <taxon>Streptophyta</taxon>
        <taxon>Embryophyta</taxon>
        <taxon>Tracheophyta</taxon>
        <taxon>Spermatophyta</taxon>
        <taxon>Magnoliopsida</taxon>
        <taxon>Liliopsida</taxon>
        <taxon>Poales</taxon>
        <taxon>Poaceae</taxon>
        <taxon>PACMAD clade</taxon>
        <taxon>Panicoideae</taxon>
        <taxon>Andropogonodae</taxon>
        <taxon>Andropogoneae</taxon>
        <taxon>Saccharinae</taxon>
        <taxon>Miscanthus</taxon>
    </lineage>
</organism>
<dbReference type="Pfam" id="PF00646">
    <property type="entry name" value="F-box"/>
    <property type="match status" value="1"/>
</dbReference>
<evidence type="ECO:0000313" key="3">
    <source>
        <dbReference type="Proteomes" id="UP000604825"/>
    </source>
</evidence>
<comment type="caution">
    <text evidence="2">The sequence shown here is derived from an EMBL/GenBank/DDBJ whole genome shotgun (WGS) entry which is preliminary data.</text>
</comment>
<gene>
    <name evidence="2" type="ORF">NCGR_LOCUS42901</name>
</gene>
<dbReference type="InterPro" id="IPR001810">
    <property type="entry name" value="F-box_dom"/>
</dbReference>
<dbReference type="PANTHER" id="PTHR35546">
    <property type="entry name" value="F-BOX PROTEIN INTERACTION DOMAIN PROTEIN-RELATED"/>
    <property type="match status" value="1"/>
</dbReference>
<dbReference type="OrthoDB" id="650045at2759"/>
<keyword evidence="3" id="KW-1185">Reference proteome</keyword>
<dbReference type="PANTHER" id="PTHR35546:SF59">
    <property type="entry name" value="OS01G0379400 PROTEIN"/>
    <property type="match status" value="1"/>
</dbReference>
<evidence type="ECO:0000259" key="1">
    <source>
        <dbReference type="SMART" id="SM00256"/>
    </source>
</evidence>
<feature type="domain" description="F-box" evidence="1">
    <location>
        <begin position="15"/>
        <end position="55"/>
    </location>
</feature>
<evidence type="ECO:0000313" key="2">
    <source>
        <dbReference type="EMBL" id="CAD6259464.1"/>
    </source>
</evidence>
<dbReference type="InterPro" id="IPR055290">
    <property type="entry name" value="At3g26010-like"/>
</dbReference>